<feature type="domain" description="Major facilitator superfamily (MFS) profile" evidence="8">
    <location>
        <begin position="11"/>
        <end position="425"/>
    </location>
</feature>
<feature type="transmembrane region" description="Helical" evidence="7">
    <location>
        <begin position="275"/>
        <end position="292"/>
    </location>
</feature>
<feature type="transmembrane region" description="Helical" evidence="7">
    <location>
        <begin position="117"/>
        <end position="139"/>
    </location>
</feature>
<evidence type="ECO:0000313" key="9">
    <source>
        <dbReference type="EMBL" id="SIT39051.1"/>
    </source>
</evidence>
<feature type="transmembrane region" description="Helical" evidence="7">
    <location>
        <begin position="52"/>
        <end position="72"/>
    </location>
</feature>
<keyword evidence="6 7" id="KW-0472">Membrane</keyword>
<feature type="transmembrane region" description="Helical" evidence="7">
    <location>
        <begin position="371"/>
        <end position="392"/>
    </location>
</feature>
<feature type="transmembrane region" description="Helical" evidence="7">
    <location>
        <begin position="304"/>
        <end position="326"/>
    </location>
</feature>
<dbReference type="Proteomes" id="UP000195569">
    <property type="component" value="Unassembled WGS sequence"/>
</dbReference>
<dbReference type="Pfam" id="PF00083">
    <property type="entry name" value="Sugar_tr"/>
    <property type="match status" value="1"/>
</dbReference>
<keyword evidence="10" id="KW-1185">Reference proteome</keyword>
<evidence type="ECO:0000256" key="5">
    <source>
        <dbReference type="ARBA" id="ARBA00022989"/>
    </source>
</evidence>
<keyword evidence="4 7" id="KW-0812">Transmembrane</keyword>
<dbReference type="InterPro" id="IPR020846">
    <property type="entry name" value="MFS_dom"/>
</dbReference>
<sequence length="443" mass="47740">MNTSKKALRRVAAASVIGAIIEWYDFFLYGVVASLVINKLYFPAGDAATSTMLAYATFAIGFMARPLGGVIFGHFGDKVGRKSMLVITLMIMGTSTVAIGLIPTYAQIGYWAPGLLLFARVVQGIGLGGEWGGAILMAYEYAPANRKGFYASLPQIGLSVGVLLSAAIIAGLSATLSDAQFMAWGWRLAFGLSFLFVLFGLWIRLKVMETPEFAKMKHAHGEAKVPFLDMCKRFPGNMLLGLGARHIDGVFFNIFSVFTISYLTSNIGISRGEALIGVMIGAVVLTIFIPIFGRVSDSVGRPRLYAFASLLIAASIYPAFWIFTHANGNTALIWAAIAVPYGIFYAAVYGTVAVFLCELFDARVRYTGISFVYQFSSVTAGGLTPIIATVLVTLAGGSPWLVCAYVAGSGLVSSMCAFVINRRAAYDKHDEQLASKYRCRLSE</sequence>
<keyword evidence="3" id="KW-1003">Cell membrane</keyword>
<protein>
    <submittedName>
        <fullName evidence="9">Major facilitator transporter</fullName>
    </submittedName>
</protein>
<dbReference type="PANTHER" id="PTHR43045">
    <property type="entry name" value="SHIKIMATE TRANSPORTER"/>
    <property type="match status" value="1"/>
</dbReference>
<dbReference type="CDD" id="cd17369">
    <property type="entry name" value="MFS_ShiA_like"/>
    <property type="match status" value="1"/>
</dbReference>
<dbReference type="GO" id="GO:0022857">
    <property type="term" value="F:transmembrane transporter activity"/>
    <property type="evidence" value="ECO:0007669"/>
    <property type="project" value="InterPro"/>
</dbReference>
<evidence type="ECO:0000256" key="1">
    <source>
        <dbReference type="ARBA" id="ARBA00004651"/>
    </source>
</evidence>
<evidence type="ECO:0000256" key="2">
    <source>
        <dbReference type="ARBA" id="ARBA00022448"/>
    </source>
</evidence>
<organism evidence="9 10">
    <name type="scientific">Paraburkholderia piptadeniae</name>
    <dbReference type="NCBI Taxonomy" id="1701573"/>
    <lineage>
        <taxon>Bacteria</taxon>
        <taxon>Pseudomonadati</taxon>
        <taxon>Pseudomonadota</taxon>
        <taxon>Betaproteobacteria</taxon>
        <taxon>Burkholderiales</taxon>
        <taxon>Burkholderiaceae</taxon>
        <taxon>Paraburkholderia</taxon>
    </lineage>
</organism>
<dbReference type="GO" id="GO:0005886">
    <property type="term" value="C:plasma membrane"/>
    <property type="evidence" value="ECO:0007669"/>
    <property type="project" value="UniProtKB-SubCell"/>
</dbReference>
<comment type="caution">
    <text evidence="9">The sequence shown here is derived from an EMBL/GenBank/DDBJ whole genome shotgun (WGS) entry which is preliminary data.</text>
</comment>
<feature type="transmembrane region" description="Helical" evidence="7">
    <location>
        <begin position="12"/>
        <end position="32"/>
    </location>
</feature>
<keyword evidence="2" id="KW-0813">Transport</keyword>
<evidence type="ECO:0000256" key="3">
    <source>
        <dbReference type="ARBA" id="ARBA00022475"/>
    </source>
</evidence>
<evidence type="ECO:0000256" key="4">
    <source>
        <dbReference type="ARBA" id="ARBA00022692"/>
    </source>
</evidence>
<evidence type="ECO:0000256" key="7">
    <source>
        <dbReference type="SAM" id="Phobius"/>
    </source>
</evidence>
<dbReference type="EMBL" id="CYGY02000021">
    <property type="protein sequence ID" value="SIT39051.1"/>
    <property type="molecule type" value="Genomic_DNA"/>
</dbReference>
<dbReference type="InterPro" id="IPR005828">
    <property type="entry name" value="MFS_sugar_transport-like"/>
</dbReference>
<dbReference type="PROSITE" id="PS50850">
    <property type="entry name" value="MFS"/>
    <property type="match status" value="1"/>
</dbReference>
<feature type="transmembrane region" description="Helical" evidence="7">
    <location>
        <begin position="151"/>
        <end position="172"/>
    </location>
</feature>
<keyword evidence="5 7" id="KW-1133">Transmembrane helix</keyword>
<accession>A0A1N7RVA7</accession>
<dbReference type="InterPro" id="IPR036259">
    <property type="entry name" value="MFS_trans_sf"/>
</dbReference>
<reference evidence="9" key="1">
    <citation type="submission" date="2016-12" db="EMBL/GenBank/DDBJ databases">
        <authorList>
            <person name="Moulin L."/>
        </authorList>
    </citation>
    <scope>NUCLEOTIDE SEQUENCE [LARGE SCALE GENOMIC DNA]</scope>
    <source>
        <strain evidence="9">STM 7183</strain>
    </source>
</reference>
<dbReference type="AlphaFoldDB" id="A0A1N7RVA7"/>
<feature type="transmembrane region" description="Helical" evidence="7">
    <location>
        <begin position="332"/>
        <end position="359"/>
    </location>
</feature>
<proteinExistence type="predicted"/>
<gene>
    <name evidence="9" type="ORF">BN2476_210017</name>
</gene>
<feature type="transmembrane region" description="Helical" evidence="7">
    <location>
        <begin position="184"/>
        <end position="205"/>
    </location>
</feature>
<feature type="transmembrane region" description="Helical" evidence="7">
    <location>
        <begin position="250"/>
        <end position="269"/>
    </location>
</feature>
<comment type="subcellular location">
    <subcellularLocation>
        <location evidence="1">Cell membrane</location>
        <topology evidence="1">Multi-pass membrane protein</topology>
    </subcellularLocation>
</comment>
<dbReference type="InterPro" id="IPR011701">
    <property type="entry name" value="MFS"/>
</dbReference>
<name>A0A1N7RVA7_9BURK</name>
<evidence type="ECO:0000256" key="6">
    <source>
        <dbReference type="ARBA" id="ARBA00023136"/>
    </source>
</evidence>
<dbReference type="Pfam" id="PF07690">
    <property type="entry name" value="MFS_1"/>
    <property type="match status" value="1"/>
</dbReference>
<dbReference type="SUPFAM" id="SSF103473">
    <property type="entry name" value="MFS general substrate transporter"/>
    <property type="match status" value="1"/>
</dbReference>
<evidence type="ECO:0000313" key="10">
    <source>
        <dbReference type="Proteomes" id="UP000195569"/>
    </source>
</evidence>
<feature type="transmembrane region" description="Helical" evidence="7">
    <location>
        <begin position="398"/>
        <end position="420"/>
    </location>
</feature>
<dbReference type="FunFam" id="1.20.1250.20:FF:000001">
    <property type="entry name" value="Dicarboxylate MFS transporter"/>
    <property type="match status" value="1"/>
</dbReference>
<evidence type="ECO:0000259" key="8">
    <source>
        <dbReference type="PROSITE" id="PS50850"/>
    </source>
</evidence>
<dbReference type="OrthoDB" id="6766492at2"/>
<dbReference type="Gene3D" id="1.20.1250.20">
    <property type="entry name" value="MFS general substrate transporter like domains"/>
    <property type="match status" value="2"/>
</dbReference>
<dbReference type="PANTHER" id="PTHR43045:SF1">
    <property type="entry name" value="SHIKIMATE TRANSPORTER"/>
    <property type="match status" value="1"/>
</dbReference>
<feature type="transmembrane region" description="Helical" evidence="7">
    <location>
        <begin position="84"/>
        <end position="105"/>
    </location>
</feature>